<evidence type="ECO:0000313" key="4">
    <source>
        <dbReference type="EMBL" id="TCT23121.1"/>
    </source>
</evidence>
<dbReference type="AlphaFoldDB" id="A0A4R3N4F3"/>
<keyword evidence="5" id="KW-1185">Reference proteome</keyword>
<keyword evidence="4" id="KW-0456">Lyase</keyword>
<gene>
    <name evidence="4" type="ORF">EDC35_102458</name>
</gene>
<accession>A0A4R3N4F3</accession>
<dbReference type="Gene3D" id="2.160.20.10">
    <property type="entry name" value="Single-stranded right-handed beta-helix, Pectin lyase-like"/>
    <property type="match status" value="1"/>
</dbReference>
<keyword evidence="1" id="KW-0479">Metal-binding</keyword>
<name>A0A4R3N4F3_9GAMM</name>
<comment type="caution">
    <text evidence="4">The sequence shown here is derived from an EMBL/GenBank/DDBJ whole genome shotgun (WGS) entry which is preliminary data.</text>
</comment>
<dbReference type="RefSeq" id="WP_132976227.1">
    <property type="nucleotide sequence ID" value="NZ_SMAO01000002.1"/>
</dbReference>
<protein>
    <submittedName>
        <fullName evidence="4">Pectate lyase</fullName>
    </submittedName>
</protein>
<dbReference type="InterPro" id="IPR052063">
    <property type="entry name" value="Polysaccharide_Lyase_1"/>
</dbReference>
<reference evidence="4 5" key="1">
    <citation type="submission" date="2019-03" db="EMBL/GenBank/DDBJ databases">
        <title>Genomic Encyclopedia of Type Strains, Phase IV (KMG-IV): sequencing the most valuable type-strain genomes for metagenomic binning, comparative biology and taxonomic classification.</title>
        <authorList>
            <person name="Goeker M."/>
        </authorList>
    </citation>
    <scope>NUCLEOTIDE SEQUENCE [LARGE SCALE GENOMIC DNA]</scope>
    <source>
        <strain evidence="4 5">DSM 13587</strain>
    </source>
</reference>
<evidence type="ECO:0000313" key="5">
    <source>
        <dbReference type="Proteomes" id="UP000295717"/>
    </source>
</evidence>
<keyword evidence="2" id="KW-0325">Glycoprotein</keyword>
<dbReference type="GO" id="GO:0046872">
    <property type="term" value="F:metal ion binding"/>
    <property type="evidence" value="ECO:0007669"/>
    <property type="project" value="UniProtKB-KW"/>
</dbReference>
<dbReference type="GO" id="GO:0016829">
    <property type="term" value="F:lyase activity"/>
    <property type="evidence" value="ECO:0007669"/>
    <property type="project" value="UniProtKB-KW"/>
</dbReference>
<dbReference type="InterPro" id="IPR012334">
    <property type="entry name" value="Pectin_lyas_fold"/>
</dbReference>
<proteinExistence type="predicted"/>
<dbReference type="InterPro" id="IPR011050">
    <property type="entry name" value="Pectin_lyase_fold/virulence"/>
</dbReference>
<evidence type="ECO:0000256" key="1">
    <source>
        <dbReference type="ARBA" id="ARBA00022723"/>
    </source>
</evidence>
<organism evidence="4 5">
    <name type="scientific">Thiobaca trueperi</name>
    <dbReference type="NCBI Taxonomy" id="127458"/>
    <lineage>
        <taxon>Bacteria</taxon>
        <taxon>Pseudomonadati</taxon>
        <taxon>Pseudomonadota</taxon>
        <taxon>Gammaproteobacteria</taxon>
        <taxon>Chromatiales</taxon>
        <taxon>Chromatiaceae</taxon>
        <taxon>Thiobaca</taxon>
    </lineage>
</organism>
<dbReference type="PANTHER" id="PTHR42970">
    <property type="entry name" value="PECTATE LYASE C-RELATED"/>
    <property type="match status" value="1"/>
</dbReference>
<evidence type="ECO:0000256" key="3">
    <source>
        <dbReference type="SAM" id="MobiDB-lite"/>
    </source>
</evidence>
<dbReference type="Proteomes" id="UP000295717">
    <property type="component" value="Unassembled WGS sequence"/>
</dbReference>
<evidence type="ECO:0000256" key="2">
    <source>
        <dbReference type="ARBA" id="ARBA00023180"/>
    </source>
</evidence>
<dbReference type="PANTHER" id="PTHR42970:SF1">
    <property type="entry name" value="PECTATE LYASE C-RELATED"/>
    <property type="match status" value="1"/>
</dbReference>
<feature type="region of interest" description="Disordered" evidence="3">
    <location>
        <begin position="411"/>
        <end position="432"/>
    </location>
</feature>
<dbReference type="EMBL" id="SMAO01000002">
    <property type="protein sequence ID" value="TCT23121.1"/>
    <property type="molecule type" value="Genomic_DNA"/>
</dbReference>
<dbReference type="OrthoDB" id="8737820at2"/>
<dbReference type="SUPFAM" id="SSF51126">
    <property type="entry name" value="Pectin lyase-like"/>
    <property type="match status" value="1"/>
</dbReference>
<sequence>MTRHHSFIGLSAIRRGVIVVVASLFSSMAFHTYAAVPAFPGAEGYGAGAIGGRGGKVLFVSNLNDAGPGSLREALTLDGPRIIVFEVGGTITLQSPIVINKPFVTIAGQSAPGGGITLRMADTANGPAINIATHDIVVRFIRVRRGKPNKVECCDDSISISNETEKVHNVIIDHCSISWATDELFDVWYQAENITIQWSMLSEGLADLSSGAPWGKGPILGDQPTNISVHHNFFANNIQRNPEINLLAPDAANFELSNNIIYNWAHGAIGFQGGQANTQIRINIIGNLFIPGPNYVDNRYEIMISEKNISAASVFVKDNIGPRRKSADEPDWNSVGILSDGQSYMKTPAPETFKKTERWSGSQHPISEIPSATLADQMLTKVGAVFPYRDDVDNRIINQLKNNTGKIIADPKDVGGWPNLPAGKPPTDTDRDGMPDEWEKAYGTDPTVNDSALEKSNNGYTNIEEYLNDLVKDYYIMAKNKMIPEPSARLREK</sequence>